<feature type="domain" description="UDP-glucose/GDP-mannose dehydrogenase dimerisation" evidence="2">
    <location>
        <begin position="170"/>
        <end position="266"/>
    </location>
</feature>
<dbReference type="InterPro" id="IPR001732">
    <property type="entry name" value="UDP-Glc/GDP-Man_DH_N"/>
</dbReference>
<dbReference type="SUPFAM" id="SSF51735">
    <property type="entry name" value="NAD(P)-binding Rossmann-fold domains"/>
    <property type="match status" value="1"/>
</dbReference>
<comment type="similarity">
    <text evidence="1">Belongs to the UDP-glucose/GDP-mannose dehydrogenase family.</text>
</comment>
<dbReference type="Pfam" id="PF03721">
    <property type="entry name" value="UDPG_MGDP_dh_N"/>
    <property type="match status" value="1"/>
</dbReference>
<dbReference type="EMBL" id="MK072403">
    <property type="protein sequence ID" value="AYV84289.1"/>
    <property type="molecule type" value="Genomic_DNA"/>
</dbReference>
<gene>
    <name evidence="4" type="ORF">Hyperionvirus21_23</name>
</gene>
<dbReference type="GO" id="GO:0016616">
    <property type="term" value="F:oxidoreductase activity, acting on the CH-OH group of donors, NAD or NADP as acceptor"/>
    <property type="evidence" value="ECO:0007669"/>
    <property type="project" value="InterPro"/>
</dbReference>
<dbReference type="Gene3D" id="3.40.50.720">
    <property type="entry name" value="NAD(P)-binding Rossmann-like Domain"/>
    <property type="match status" value="2"/>
</dbReference>
<reference evidence="4" key="1">
    <citation type="submission" date="2018-10" db="EMBL/GenBank/DDBJ databases">
        <title>Hidden diversity of soil giant viruses.</title>
        <authorList>
            <person name="Schulz F."/>
            <person name="Alteio L."/>
            <person name="Goudeau D."/>
            <person name="Ryan E.M."/>
            <person name="Malmstrom R.R."/>
            <person name="Blanchard J."/>
            <person name="Woyke T."/>
        </authorList>
    </citation>
    <scope>NUCLEOTIDE SEQUENCE</scope>
    <source>
        <strain evidence="4">HYV1</strain>
    </source>
</reference>
<dbReference type="Pfam" id="PF00984">
    <property type="entry name" value="UDPG_MGDP_dh"/>
    <property type="match status" value="1"/>
</dbReference>
<organism evidence="4">
    <name type="scientific">Hyperionvirus sp</name>
    <dbReference type="NCBI Taxonomy" id="2487770"/>
    <lineage>
        <taxon>Viruses</taxon>
        <taxon>Varidnaviria</taxon>
        <taxon>Bamfordvirae</taxon>
        <taxon>Nucleocytoviricota</taxon>
        <taxon>Megaviricetes</taxon>
        <taxon>Imitervirales</taxon>
        <taxon>Mimiviridae</taxon>
        <taxon>Klosneuvirinae</taxon>
    </lineage>
</organism>
<dbReference type="InterPro" id="IPR014026">
    <property type="entry name" value="UDP-Glc/GDP-Man_DH_dimer"/>
</dbReference>
<feature type="domain" description="UDP-glucose/GDP-mannose dehydrogenase N-terminal" evidence="3">
    <location>
        <begin position="45"/>
        <end position="132"/>
    </location>
</feature>
<evidence type="ECO:0000256" key="1">
    <source>
        <dbReference type="ARBA" id="ARBA00006601"/>
    </source>
</evidence>
<accession>A0A3G5AFX8</accession>
<dbReference type="GO" id="GO:0051287">
    <property type="term" value="F:NAD binding"/>
    <property type="evidence" value="ECO:0007669"/>
    <property type="project" value="InterPro"/>
</dbReference>
<dbReference type="Gene3D" id="1.20.5.100">
    <property type="entry name" value="Cytochrome c1, transmembrane anchor, C-terminal"/>
    <property type="match status" value="1"/>
</dbReference>
<sequence>MKIGIIGNGFVGKASRVLENSLVDVIVYDIDPKLCVPGGITLGDMIECDLIFISVPTPMNFDGSVHSDIVGSVIRDIKKCAGDRNSFEIVVRSTVAPGTCASYDVYFMPEFLTEKNYLDDFINNKLWIFGLRGDVDSDLKFKKKIELLVNSAYYEGKIKYNDIEWMTNTEAEMVKYYRNTFLAVKVSYANELHEFCVKKNLDYEKIRKIAAVDDRIGLSHTQVPGADGSYGYGGSCLPKDVRGLLSEMEKAGMRSYVLSAVVGRNQNVDRVKKDWVKDK</sequence>
<dbReference type="PANTHER" id="PTHR43750">
    <property type="entry name" value="UDP-GLUCOSE 6-DEHYDROGENASE TUAD"/>
    <property type="match status" value="1"/>
</dbReference>
<dbReference type="SUPFAM" id="SSF48179">
    <property type="entry name" value="6-phosphogluconate dehydrogenase C-terminal domain-like"/>
    <property type="match status" value="1"/>
</dbReference>
<evidence type="ECO:0000259" key="3">
    <source>
        <dbReference type="Pfam" id="PF03721"/>
    </source>
</evidence>
<dbReference type="PANTHER" id="PTHR43750:SF2">
    <property type="entry name" value="UDP-GLUCOSE 6-DEHYDROGENASE"/>
    <property type="match status" value="1"/>
</dbReference>
<dbReference type="InterPro" id="IPR036291">
    <property type="entry name" value="NAD(P)-bd_dom_sf"/>
</dbReference>
<proteinExistence type="inferred from homology"/>
<evidence type="ECO:0000313" key="4">
    <source>
        <dbReference type="EMBL" id="AYV84289.1"/>
    </source>
</evidence>
<evidence type="ECO:0000259" key="2">
    <source>
        <dbReference type="Pfam" id="PF00984"/>
    </source>
</evidence>
<protein>
    <recommendedName>
        <fullName evidence="5">UDP-glucose 6-dehydrogenase</fullName>
    </recommendedName>
</protein>
<name>A0A3G5AFX8_9VIRU</name>
<evidence type="ECO:0008006" key="5">
    <source>
        <dbReference type="Google" id="ProtNLM"/>
    </source>
</evidence>
<dbReference type="InterPro" id="IPR008927">
    <property type="entry name" value="6-PGluconate_DH-like_C_sf"/>
</dbReference>